<evidence type="ECO:0000256" key="6">
    <source>
        <dbReference type="ARBA" id="ARBA00022989"/>
    </source>
</evidence>
<dbReference type="RefSeq" id="WP_146982390.1">
    <property type="nucleotide sequence ID" value="NZ_VOSM01000008.1"/>
</dbReference>
<feature type="transmembrane region" description="Helical" evidence="8">
    <location>
        <begin position="72"/>
        <end position="92"/>
    </location>
</feature>
<dbReference type="Proteomes" id="UP000321412">
    <property type="component" value="Unassembled WGS sequence"/>
</dbReference>
<name>A0A5C6X902_9DELT</name>
<dbReference type="AlphaFoldDB" id="A0A5C6X902"/>
<dbReference type="GO" id="GO:0005886">
    <property type="term" value="C:plasma membrane"/>
    <property type="evidence" value="ECO:0007669"/>
    <property type="project" value="UniProtKB-SubCell"/>
</dbReference>
<evidence type="ECO:0000313" key="9">
    <source>
        <dbReference type="EMBL" id="TXD35651.1"/>
    </source>
</evidence>
<feature type="transmembrane region" description="Helical" evidence="8">
    <location>
        <begin position="305"/>
        <end position="325"/>
    </location>
</feature>
<evidence type="ECO:0000256" key="7">
    <source>
        <dbReference type="ARBA" id="ARBA00023136"/>
    </source>
</evidence>
<gene>
    <name evidence="9" type="ORF">FRC98_15710</name>
</gene>
<dbReference type="GO" id="GO:0015295">
    <property type="term" value="F:solute:proton symporter activity"/>
    <property type="evidence" value="ECO:0007669"/>
    <property type="project" value="TreeGrafter"/>
</dbReference>
<organism evidence="9 10">
    <name type="scientific">Lujinxingia vulgaris</name>
    <dbReference type="NCBI Taxonomy" id="2600176"/>
    <lineage>
        <taxon>Bacteria</taxon>
        <taxon>Deltaproteobacteria</taxon>
        <taxon>Bradymonadales</taxon>
        <taxon>Lujinxingiaceae</taxon>
        <taxon>Lujinxingia</taxon>
    </lineage>
</organism>
<dbReference type="OrthoDB" id="9761056at2"/>
<keyword evidence="3 8" id="KW-0813">Transport</keyword>
<evidence type="ECO:0000256" key="5">
    <source>
        <dbReference type="ARBA" id="ARBA00022692"/>
    </source>
</evidence>
<dbReference type="Pfam" id="PF02652">
    <property type="entry name" value="Lactate_perm"/>
    <property type="match status" value="1"/>
</dbReference>
<feature type="transmembrane region" description="Helical" evidence="8">
    <location>
        <begin position="113"/>
        <end position="132"/>
    </location>
</feature>
<comment type="subcellular location">
    <subcellularLocation>
        <location evidence="1 8">Cell membrane</location>
        <topology evidence="1 8">Multi-pass membrane protein</topology>
    </subcellularLocation>
</comment>
<dbReference type="PANTHER" id="PTHR30003">
    <property type="entry name" value="L-LACTATE PERMEASE"/>
    <property type="match status" value="1"/>
</dbReference>
<evidence type="ECO:0000256" key="8">
    <source>
        <dbReference type="RuleBase" id="RU365092"/>
    </source>
</evidence>
<feature type="transmembrane region" description="Helical" evidence="8">
    <location>
        <begin position="254"/>
        <end position="273"/>
    </location>
</feature>
<evidence type="ECO:0000256" key="1">
    <source>
        <dbReference type="ARBA" id="ARBA00004651"/>
    </source>
</evidence>
<evidence type="ECO:0000313" key="10">
    <source>
        <dbReference type="Proteomes" id="UP000321412"/>
    </source>
</evidence>
<comment type="caution">
    <text evidence="9">The sequence shown here is derived from an EMBL/GenBank/DDBJ whole genome shotgun (WGS) entry which is preliminary data.</text>
</comment>
<evidence type="ECO:0000256" key="3">
    <source>
        <dbReference type="ARBA" id="ARBA00022448"/>
    </source>
</evidence>
<comment type="function">
    <text evidence="8">Uptake of L-lactate across the membrane. Can also transport D-lactate and glycolate.</text>
</comment>
<dbReference type="PANTHER" id="PTHR30003:SF0">
    <property type="entry name" value="GLYCOLATE PERMEASE GLCA-RELATED"/>
    <property type="match status" value="1"/>
</dbReference>
<feature type="transmembrane region" description="Helical" evidence="8">
    <location>
        <begin position="6"/>
        <end position="24"/>
    </location>
</feature>
<reference evidence="9 10" key="1">
    <citation type="submission" date="2019-08" db="EMBL/GenBank/DDBJ databases">
        <title>Bradymonadales sp. TMQ4.</title>
        <authorList>
            <person name="Liang Q."/>
        </authorList>
    </citation>
    <scope>NUCLEOTIDE SEQUENCE [LARGE SCALE GENOMIC DNA]</scope>
    <source>
        <strain evidence="9 10">TMQ4</strain>
    </source>
</reference>
<feature type="transmembrane region" description="Helical" evidence="8">
    <location>
        <begin position="374"/>
        <end position="394"/>
    </location>
</feature>
<feature type="transmembrane region" description="Helical" evidence="8">
    <location>
        <begin position="501"/>
        <end position="519"/>
    </location>
</feature>
<dbReference type="InterPro" id="IPR003804">
    <property type="entry name" value="Lactate_perm"/>
</dbReference>
<feature type="transmembrane region" description="Helical" evidence="8">
    <location>
        <begin position="138"/>
        <end position="167"/>
    </location>
</feature>
<keyword evidence="6 8" id="KW-1133">Transmembrane helix</keyword>
<protein>
    <recommendedName>
        <fullName evidence="8">L-lactate permease</fullName>
    </recommendedName>
</protein>
<dbReference type="EMBL" id="VOSM01000008">
    <property type="protein sequence ID" value="TXD35651.1"/>
    <property type="molecule type" value="Genomic_DNA"/>
</dbReference>
<keyword evidence="5 8" id="KW-0812">Transmembrane</keyword>
<dbReference type="GO" id="GO:0015129">
    <property type="term" value="F:lactate transmembrane transporter activity"/>
    <property type="evidence" value="ECO:0007669"/>
    <property type="project" value="UniProtKB-UniRule"/>
</dbReference>
<feature type="transmembrane region" description="Helical" evidence="8">
    <location>
        <begin position="228"/>
        <end position="247"/>
    </location>
</feature>
<accession>A0A5C6X902</accession>
<feature type="transmembrane region" description="Helical" evidence="8">
    <location>
        <begin position="188"/>
        <end position="208"/>
    </location>
</feature>
<feature type="transmembrane region" description="Helical" evidence="8">
    <location>
        <begin position="31"/>
        <end position="52"/>
    </location>
</feature>
<comment type="similarity">
    <text evidence="2 8">Belongs to the lactate permease family.</text>
</comment>
<keyword evidence="7 8" id="KW-0472">Membrane</keyword>
<keyword evidence="10" id="KW-1185">Reference proteome</keyword>
<evidence type="ECO:0000256" key="4">
    <source>
        <dbReference type="ARBA" id="ARBA00022475"/>
    </source>
</evidence>
<sequence length="520" mass="54379">MTWWLEALLAASPIVLILVAMVLFKRSAATAGVLGLLLTLALTLLHFGFPSLANSDAPRITGLLGALAEASFTAASILWIIFGALCIHRLQLSSGAIDTLRQHLAHLTDDPRLIAILIAWFFALFLEGAAGFGTPAALAAPFLVAFGFSAVHAVAITLIGYAVGVSFGALGTPVMVQLATTPFSPLDIARATSELSILSGAVLLGLMVRQAHQNAPTTPAPDAPRASIAGWYLLAAAGFLLPMAFIARQVGPELPTMGAALVGTTLLILAIKLRGRNTTDTPQPPPQPDDASPAPMPLWKAASPYLVVIVLVLLTRQLDTLSALLRSVDISWQLFDLFHGHLEPLFHPGTILILAFLIGARMQSASWRQTGQAALAALHMLLPVILTLIAMLSISRLMVHAHMIDALAEAAAHTGSAWPLFAPLIGALGTFITGSATASNIIFTDFQLTTAEHLGLNPLRLVGAQGAGAAIGNAIAPHSIIAGCASVGINGHESEVIKRTLLPATLALSLTGLLVWLLLN</sequence>
<keyword evidence="4 8" id="KW-1003">Cell membrane</keyword>
<feature type="transmembrane region" description="Helical" evidence="8">
    <location>
        <begin position="345"/>
        <end position="362"/>
    </location>
</feature>
<proteinExistence type="inferred from homology"/>
<evidence type="ECO:0000256" key="2">
    <source>
        <dbReference type="ARBA" id="ARBA00010100"/>
    </source>
</evidence>